<sequence>MRTKALVLIEGSRSNGLLYVQAARRRGLQPITLAADPTQYDYLMAEGGKAIMVDTDDFDSVKRECLNLATTYDIAGFVGFATRGESVNVTVGKLCRCFDRPGPDPLLIERCCDKFNQRQLLTQNGLPVPTFRWAASAMTVDRAAANIGFPVIVKPAVGNGSSGVRLCRDAAELAEHTTYLLGGAFPWRSSPTILVEEFVEGPFYDVVTMGNAVIAIGSAEFGPPPHFVPRRSMFPAQLTDEEHEGITDVSLRCLQALGLGWGPANVELRWTKRGPVVMEVNPRLPGWTTSRLVQLAYGLDVIEQHINLVIGEKCDLHTSRSRVAAAHFFVPDRDGTLAHIRGTDLAEIVPGIAEVRFHVDPGASLVRKGDYLDIIGHVIAASTNHAEAEAILHRALNLVDWAVAPSPDEQGNGRLLGTEPRSVSRPGTF</sequence>
<evidence type="ECO:0000313" key="8">
    <source>
        <dbReference type="Proteomes" id="UP000273611"/>
    </source>
</evidence>
<proteinExistence type="predicted"/>
<dbReference type="PANTHER" id="PTHR43585:SF2">
    <property type="entry name" value="ATP-GRASP ENZYME FSQD"/>
    <property type="match status" value="1"/>
</dbReference>
<feature type="region of interest" description="Disordered" evidence="5">
    <location>
        <begin position="409"/>
        <end position="429"/>
    </location>
</feature>
<dbReference type="Pfam" id="PF02786">
    <property type="entry name" value="CPSase_L_D2"/>
    <property type="match status" value="1"/>
</dbReference>
<evidence type="ECO:0000256" key="5">
    <source>
        <dbReference type="SAM" id="MobiDB-lite"/>
    </source>
</evidence>
<accession>A0A432NBL1</accession>
<evidence type="ECO:0000256" key="2">
    <source>
        <dbReference type="ARBA" id="ARBA00022741"/>
    </source>
</evidence>
<keyword evidence="2 4" id="KW-0547">Nucleotide-binding</keyword>
<dbReference type="RefSeq" id="WP_127431511.1">
    <property type="nucleotide sequence ID" value="NZ_BMFI01000017.1"/>
</dbReference>
<dbReference type="InterPro" id="IPR040570">
    <property type="entry name" value="LAL_C2"/>
</dbReference>
<dbReference type="PROSITE" id="PS00867">
    <property type="entry name" value="CPSASE_2"/>
    <property type="match status" value="1"/>
</dbReference>
<gene>
    <name evidence="7" type="ORF">EEQ99_28215</name>
</gene>
<keyword evidence="3 4" id="KW-0067">ATP-binding</keyword>
<evidence type="ECO:0000259" key="6">
    <source>
        <dbReference type="PROSITE" id="PS50975"/>
    </source>
</evidence>
<dbReference type="GO" id="GO:0005524">
    <property type="term" value="F:ATP binding"/>
    <property type="evidence" value="ECO:0007669"/>
    <property type="project" value="UniProtKB-UniRule"/>
</dbReference>
<dbReference type="EMBL" id="RIBW01000018">
    <property type="protein sequence ID" value="RUL96988.1"/>
    <property type="molecule type" value="Genomic_DNA"/>
</dbReference>
<organism evidence="7 8">
    <name type="scientific">Rhizobium anhuiense</name>
    <dbReference type="NCBI Taxonomy" id="1184720"/>
    <lineage>
        <taxon>Bacteria</taxon>
        <taxon>Pseudomonadati</taxon>
        <taxon>Pseudomonadota</taxon>
        <taxon>Alphaproteobacteria</taxon>
        <taxon>Hyphomicrobiales</taxon>
        <taxon>Rhizobiaceae</taxon>
        <taxon>Rhizobium/Agrobacterium group</taxon>
        <taxon>Rhizobium</taxon>
    </lineage>
</organism>
<dbReference type="Gene3D" id="3.30.470.20">
    <property type="entry name" value="ATP-grasp fold, B domain"/>
    <property type="match status" value="1"/>
</dbReference>
<dbReference type="Pfam" id="PF18603">
    <property type="entry name" value="LAL_C2"/>
    <property type="match status" value="1"/>
</dbReference>
<evidence type="ECO:0000313" key="7">
    <source>
        <dbReference type="EMBL" id="RUL96988.1"/>
    </source>
</evidence>
<comment type="caution">
    <text evidence="7">The sequence shown here is derived from an EMBL/GenBank/DDBJ whole genome shotgun (WGS) entry which is preliminary data.</text>
</comment>
<dbReference type="AlphaFoldDB" id="A0A432NBL1"/>
<dbReference type="PROSITE" id="PS50975">
    <property type="entry name" value="ATP_GRASP"/>
    <property type="match status" value="1"/>
</dbReference>
<dbReference type="GO" id="GO:0046872">
    <property type="term" value="F:metal ion binding"/>
    <property type="evidence" value="ECO:0007669"/>
    <property type="project" value="InterPro"/>
</dbReference>
<dbReference type="GO" id="GO:0016874">
    <property type="term" value="F:ligase activity"/>
    <property type="evidence" value="ECO:0007669"/>
    <property type="project" value="UniProtKB-KW"/>
</dbReference>
<dbReference type="InterPro" id="IPR011761">
    <property type="entry name" value="ATP-grasp"/>
</dbReference>
<dbReference type="Proteomes" id="UP000273611">
    <property type="component" value="Unassembled WGS sequence"/>
</dbReference>
<evidence type="ECO:0000256" key="3">
    <source>
        <dbReference type="ARBA" id="ARBA00022840"/>
    </source>
</evidence>
<evidence type="ECO:0000256" key="4">
    <source>
        <dbReference type="PROSITE-ProRule" id="PRU00409"/>
    </source>
</evidence>
<dbReference type="PANTHER" id="PTHR43585">
    <property type="entry name" value="FUMIPYRROLE BIOSYNTHESIS PROTEIN C"/>
    <property type="match status" value="1"/>
</dbReference>
<protein>
    <submittedName>
        <fullName evidence="7">ATP-grasp domain-containing protein</fullName>
    </submittedName>
</protein>
<keyword evidence="1" id="KW-0436">Ligase</keyword>
<dbReference type="InterPro" id="IPR005479">
    <property type="entry name" value="CPAse_ATP-bd"/>
</dbReference>
<evidence type="ECO:0000256" key="1">
    <source>
        <dbReference type="ARBA" id="ARBA00022598"/>
    </source>
</evidence>
<name>A0A432NBL1_9HYPH</name>
<reference evidence="7 8" key="1">
    <citation type="journal article" date="2015" name="Int. J. Syst. Evol. Microbiol.">
        <title>Rhizobium anhuiense sp. nov., isolated from effective nodules of Vicia faba and Pisum sativum.</title>
        <authorList>
            <person name="Zhang Y.J."/>
            <person name="Zheng W.T."/>
            <person name="Everall I."/>
            <person name="Young J.P."/>
            <person name="Zhang X.X."/>
            <person name="Tian C.F."/>
            <person name="Sui X.H."/>
            <person name="Wang E.T."/>
            <person name="Chen W.X."/>
        </authorList>
    </citation>
    <scope>NUCLEOTIDE SEQUENCE [LARGE SCALE GENOMIC DNA]</scope>
    <source>
        <strain evidence="7 8">CCBAU 23252</strain>
    </source>
</reference>
<dbReference type="InterPro" id="IPR052032">
    <property type="entry name" value="ATP-dep_AA_Ligase"/>
</dbReference>
<dbReference type="SUPFAM" id="SSF56059">
    <property type="entry name" value="Glutathione synthetase ATP-binding domain-like"/>
    <property type="match status" value="1"/>
</dbReference>
<feature type="domain" description="ATP-grasp" evidence="6">
    <location>
        <begin position="118"/>
        <end position="310"/>
    </location>
</feature>